<evidence type="ECO:0000256" key="1">
    <source>
        <dbReference type="SAM" id="MobiDB-lite"/>
    </source>
</evidence>
<feature type="compositionally biased region" description="Basic and acidic residues" evidence="1">
    <location>
        <begin position="380"/>
        <end position="390"/>
    </location>
</feature>
<proteinExistence type="predicted"/>
<feature type="compositionally biased region" description="Low complexity" evidence="1">
    <location>
        <begin position="432"/>
        <end position="442"/>
    </location>
</feature>
<dbReference type="InterPro" id="IPR050951">
    <property type="entry name" value="Retrovirus_Pol_polyprotein"/>
</dbReference>
<sequence length="534" mass="60463">MENYYTKFAIQTHRSLVEPARPLSPTTRPHDDELPTPSNEFTFSLQFGNEGIDTLTHDTGQATDGRIVAAFLSSFAEFDTTQPHNILFGVIGDKTFDRLTELVAPEVPNSKSFGDLVSVLNGHFALKHNEIVQTFNFSKRDQRFGESIVEYVAVLREMANRCNFETFTNRMLRDRLVQAVADETVQREMLSKNEMKLDEATYMAVSVMRLTSAKPIGYQDQEADPMEVHRLPRNDQSQKRGANNQQSWGTKQPLCILGWCNVEATYNGLSATLPVTMVEGNGSSLLGKNWFTELGIKVQGIHHITDNRQTTGFAALPQDMENMRVFTEGAAVWARQYGVKKPKLILAVVTDVLGRNMYRASFKEGLGQTRYIDQLRKRYERTPQPEDASERPLSQVKPARYPDKHLVTHQRARPLQQPLPPPAREDHEHQPVENPQPQEQQPATLVDNTGHQKGVSLANLLVPGLAPIIDISSWYQGVSIWLILAKAMYIMAAKRADNVPRNIMPCYHAPRPDVIRSLLRRTTPPSEEMLPRRR</sequence>
<evidence type="ECO:0000313" key="2">
    <source>
        <dbReference type="EMBL" id="CAD7445733.1"/>
    </source>
</evidence>
<organism evidence="2">
    <name type="scientific">Timema bartmani</name>
    <dbReference type="NCBI Taxonomy" id="61472"/>
    <lineage>
        <taxon>Eukaryota</taxon>
        <taxon>Metazoa</taxon>
        <taxon>Ecdysozoa</taxon>
        <taxon>Arthropoda</taxon>
        <taxon>Hexapoda</taxon>
        <taxon>Insecta</taxon>
        <taxon>Pterygota</taxon>
        <taxon>Neoptera</taxon>
        <taxon>Polyneoptera</taxon>
        <taxon>Phasmatodea</taxon>
        <taxon>Timematodea</taxon>
        <taxon>Timematoidea</taxon>
        <taxon>Timematidae</taxon>
        <taxon>Timema</taxon>
    </lineage>
</organism>
<feature type="region of interest" description="Disordered" evidence="1">
    <location>
        <begin position="380"/>
        <end position="399"/>
    </location>
</feature>
<gene>
    <name evidence="2" type="ORF">TBIB3V08_LOCUS8081</name>
</gene>
<dbReference type="PANTHER" id="PTHR37984">
    <property type="entry name" value="PROTEIN CBG26694"/>
    <property type="match status" value="1"/>
</dbReference>
<feature type="compositionally biased region" description="Basic and acidic residues" evidence="1">
    <location>
        <begin position="226"/>
        <end position="238"/>
    </location>
</feature>
<dbReference type="EMBL" id="OD567490">
    <property type="protein sequence ID" value="CAD7445733.1"/>
    <property type="molecule type" value="Genomic_DNA"/>
</dbReference>
<feature type="region of interest" description="Disordered" evidence="1">
    <location>
        <begin position="218"/>
        <end position="247"/>
    </location>
</feature>
<dbReference type="AlphaFoldDB" id="A0A7R9F2C4"/>
<feature type="region of interest" description="Disordered" evidence="1">
    <location>
        <begin position="409"/>
        <end position="443"/>
    </location>
</feature>
<protein>
    <submittedName>
        <fullName evidence="2">Uncharacterized protein</fullName>
    </submittedName>
</protein>
<dbReference type="PANTHER" id="PTHR37984:SF5">
    <property type="entry name" value="PROTEIN NYNRIN-LIKE"/>
    <property type="match status" value="1"/>
</dbReference>
<feature type="region of interest" description="Disordered" evidence="1">
    <location>
        <begin position="17"/>
        <end position="38"/>
    </location>
</feature>
<reference evidence="2" key="1">
    <citation type="submission" date="2020-11" db="EMBL/GenBank/DDBJ databases">
        <authorList>
            <person name="Tran Van P."/>
        </authorList>
    </citation>
    <scope>NUCLEOTIDE SEQUENCE</scope>
</reference>
<accession>A0A7R9F2C4</accession>
<name>A0A7R9F2C4_9NEOP</name>